<reference evidence="1 2" key="1">
    <citation type="submission" date="2017-01" db="EMBL/GenBank/DDBJ databases">
        <authorList>
            <person name="Varghese N."/>
            <person name="Submissions S."/>
        </authorList>
    </citation>
    <scope>NUCLEOTIDE SEQUENCE [LARGE SCALE GENOMIC DNA]</scope>
    <source>
        <strain evidence="1 2">ATCC 23464</strain>
    </source>
</reference>
<comment type="caution">
    <text evidence="1">The sequence shown here is derived from an EMBL/GenBank/DDBJ whole genome shotgun (WGS) entry which is preliminary data.</text>
</comment>
<keyword evidence="2" id="KW-1185">Reference proteome</keyword>
<dbReference type="Proteomes" id="UP000186666">
    <property type="component" value="Unassembled WGS sequence"/>
</dbReference>
<gene>
    <name evidence="1" type="ORF">SAMN05421578_101208</name>
</gene>
<accession>A0ABY1JJZ4</accession>
<protein>
    <submittedName>
        <fullName evidence="1">Uncharacterized protein</fullName>
    </submittedName>
</protein>
<proteinExistence type="predicted"/>
<dbReference type="RefSeq" id="WP_068590082.1">
    <property type="nucleotide sequence ID" value="NZ_FTNK01000001.1"/>
</dbReference>
<organism evidence="1 2">
    <name type="scientific">Paenibacillus macquariensis</name>
    <dbReference type="NCBI Taxonomy" id="948756"/>
    <lineage>
        <taxon>Bacteria</taxon>
        <taxon>Bacillati</taxon>
        <taxon>Bacillota</taxon>
        <taxon>Bacilli</taxon>
        <taxon>Bacillales</taxon>
        <taxon>Paenibacillaceae</taxon>
        <taxon>Paenibacillus</taxon>
    </lineage>
</organism>
<evidence type="ECO:0000313" key="2">
    <source>
        <dbReference type="Proteomes" id="UP000186666"/>
    </source>
</evidence>
<evidence type="ECO:0000313" key="1">
    <source>
        <dbReference type="EMBL" id="SIQ32135.1"/>
    </source>
</evidence>
<sequence length="60" mass="6641">MLVLGGKAKNEEEARVILKGHLEDGSALAKPRERVEAGETLAVLHCYARWYTTILTNIFG</sequence>
<dbReference type="EMBL" id="FTNK01000001">
    <property type="protein sequence ID" value="SIQ32135.1"/>
    <property type="molecule type" value="Genomic_DNA"/>
</dbReference>
<name>A0ABY1JJZ4_9BACL</name>